<sequence length="319" mass="33692">MSGRLLATSAVATLLVCGAVPALAQDSTEGRLKKVEAEVRALQRKVFPGGDGKFFEPQISTPAPTASTGPQVPTSTPVTDLLGRMDAVEAQMSRLTAQVEQNTNRLNQLEAKLAADAPVAAGSGAASLAATSAPATSAPAANLSATSGVGVANQPSSLNRTPVTAKPTPAAVPSASRLQAVQAIVKPQTDDPADDEYSYGYRLWDAKFYPEAAQQLKLFLEKYPKSSRASWGRNLLGRAYLDDGNPLEAAKWFVQNYQADKNGERAPDSLLYLAVSMKQLKDNKRACIALAEFSQTYAAEAAGRLKSLYDATRNGLSCS</sequence>
<dbReference type="EMBL" id="FVZE01000006">
    <property type="protein sequence ID" value="SLK07463.1"/>
    <property type="molecule type" value="Genomic_DNA"/>
</dbReference>
<reference evidence="4" key="1">
    <citation type="submission" date="2017-02" db="EMBL/GenBank/DDBJ databases">
        <authorList>
            <person name="Varghese N."/>
            <person name="Submissions S."/>
        </authorList>
    </citation>
    <scope>NUCLEOTIDE SEQUENCE [LARGE SCALE GENOMIC DNA]</scope>
    <source>
        <strain evidence="4">SM117</strain>
    </source>
</reference>
<keyword evidence="1" id="KW-0175">Coiled coil</keyword>
<evidence type="ECO:0000313" key="3">
    <source>
        <dbReference type="EMBL" id="SLK07463.1"/>
    </source>
</evidence>
<evidence type="ECO:0000256" key="1">
    <source>
        <dbReference type="SAM" id="Coils"/>
    </source>
</evidence>
<dbReference type="InterPro" id="IPR011990">
    <property type="entry name" value="TPR-like_helical_dom_sf"/>
</dbReference>
<feature type="coiled-coil region" evidence="1">
    <location>
        <begin position="78"/>
        <end position="112"/>
    </location>
</feature>
<dbReference type="RefSeq" id="WP_079731375.1">
    <property type="nucleotide sequence ID" value="NZ_FVZE01000006.1"/>
</dbReference>
<dbReference type="SUPFAM" id="SSF48452">
    <property type="entry name" value="TPR-like"/>
    <property type="match status" value="1"/>
</dbReference>
<feature type="chain" id="PRO_5013001917" description="TolA-binding protein" evidence="2">
    <location>
        <begin position="25"/>
        <end position="319"/>
    </location>
</feature>
<organism evidence="3 4">
    <name type="scientific">Novosphingobium mathurense</name>
    <dbReference type="NCBI Taxonomy" id="428990"/>
    <lineage>
        <taxon>Bacteria</taxon>
        <taxon>Pseudomonadati</taxon>
        <taxon>Pseudomonadota</taxon>
        <taxon>Alphaproteobacteria</taxon>
        <taxon>Sphingomonadales</taxon>
        <taxon>Sphingomonadaceae</taxon>
        <taxon>Novosphingobium</taxon>
    </lineage>
</organism>
<keyword evidence="2" id="KW-0732">Signal</keyword>
<keyword evidence="4" id="KW-1185">Reference proteome</keyword>
<dbReference type="STRING" id="428990.SAMN06295987_106247"/>
<protein>
    <recommendedName>
        <fullName evidence="5">TolA-binding protein</fullName>
    </recommendedName>
</protein>
<proteinExistence type="predicted"/>
<accession>A0A1U6IHI5</accession>
<evidence type="ECO:0008006" key="5">
    <source>
        <dbReference type="Google" id="ProtNLM"/>
    </source>
</evidence>
<feature type="signal peptide" evidence="2">
    <location>
        <begin position="1"/>
        <end position="24"/>
    </location>
</feature>
<evidence type="ECO:0000313" key="4">
    <source>
        <dbReference type="Proteomes" id="UP000190989"/>
    </source>
</evidence>
<dbReference type="Gene3D" id="1.25.40.10">
    <property type="entry name" value="Tetratricopeptide repeat domain"/>
    <property type="match status" value="1"/>
</dbReference>
<name>A0A1U6IHI5_9SPHN</name>
<gene>
    <name evidence="3" type="ORF">SAMN06295987_106247</name>
</gene>
<dbReference type="Proteomes" id="UP000190989">
    <property type="component" value="Unassembled WGS sequence"/>
</dbReference>
<dbReference type="AlphaFoldDB" id="A0A1U6IHI5"/>
<evidence type="ECO:0000256" key="2">
    <source>
        <dbReference type="SAM" id="SignalP"/>
    </source>
</evidence>